<evidence type="ECO:0000313" key="1">
    <source>
        <dbReference type="EMBL" id="QEG23770.1"/>
    </source>
</evidence>
<gene>
    <name evidence="1" type="ORF">MFFC18_36720</name>
</gene>
<dbReference type="EMBL" id="CP042912">
    <property type="protein sequence ID" value="QEG23770.1"/>
    <property type="molecule type" value="Genomic_DNA"/>
</dbReference>
<name>A0A5B9PF20_9BACT</name>
<protein>
    <submittedName>
        <fullName evidence="1">Uncharacterized protein</fullName>
    </submittedName>
</protein>
<evidence type="ECO:0000313" key="2">
    <source>
        <dbReference type="Proteomes" id="UP000322214"/>
    </source>
</evidence>
<organism evidence="1 2">
    <name type="scientific">Mariniblastus fucicola</name>
    <dbReference type="NCBI Taxonomy" id="980251"/>
    <lineage>
        <taxon>Bacteria</taxon>
        <taxon>Pseudomonadati</taxon>
        <taxon>Planctomycetota</taxon>
        <taxon>Planctomycetia</taxon>
        <taxon>Pirellulales</taxon>
        <taxon>Pirellulaceae</taxon>
        <taxon>Mariniblastus</taxon>
    </lineage>
</organism>
<dbReference type="AlphaFoldDB" id="A0A5B9PF20"/>
<proteinExistence type="predicted"/>
<accession>A0A5B9PF20</accession>
<keyword evidence="2" id="KW-1185">Reference proteome</keyword>
<reference evidence="1 2" key="1">
    <citation type="submission" date="2019-08" db="EMBL/GenBank/DDBJ databases">
        <title>Deep-cultivation of Planctomycetes and their phenomic and genomic characterization uncovers novel biology.</title>
        <authorList>
            <person name="Wiegand S."/>
            <person name="Jogler M."/>
            <person name="Boedeker C."/>
            <person name="Pinto D."/>
            <person name="Vollmers J."/>
            <person name="Rivas-Marin E."/>
            <person name="Kohn T."/>
            <person name="Peeters S.H."/>
            <person name="Heuer A."/>
            <person name="Rast P."/>
            <person name="Oberbeckmann S."/>
            <person name="Bunk B."/>
            <person name="Jeske O."/>
            <person name="Meyerdierks A."/>
            <person name="Storesund J.E."/>
            <person name="Kallscheuer N."/>
            <person name="Luecker S."/>
            <person name="Lage O.M."/>
            <person name="Pohl T."/>
            <person name="Merkel B.J."/>
            <person name="Hornburger P."/>
            <person name="Mueller R.-W."/>
            <person name="Bruemmer F."/>
            <person name="Labrenz M."/>
            <person name="Spormann A.M."/>
            <person name="Op den Camp H."/>
            <person name="Overmann J."/>
            <person name="Amann R."/>
            <person name="Jetten M.S.M."/>
            <person name="Mascher T."/>
            <person name="Medema M.H."/>
            <person name="Devos D.P."/>
            <person name="Kaster A.-K."/>
            <person name="Ovreas L."/>
            <person name="Rohde M."/>
            <person name="Galperin M.Y."/>
            <person name="Jogler C."/>
        </authorList>
    </citation>
    <scope>NUCLEOTIDE SEQUENCE [LARGE SCALE GENOMIC DNA]</scope>
    <source>
        <strain evidence="1 2">FC18</strain>
    </source>
</reference>
<dbReference type="Proteomes" id="UP000322214">
    <property type="component" value="Chromosome"/>
</dbReference>
<dbReference type="RefSeq" id="WP_075086135.1">
    <property type="nucleotide sequence ID" value="NZ_CP042912.1"/>
</dbReference>
<sequence>MLRILSLLSIGILIVLAAIYLFAGKGQQVAGNATQIKSTAVNSQEQTEERGVEELSLSLNENSTLFRRSISMAAMGSGTTDFKIKGVLADRRVARLYVHLDRMDADAAAIQASEWFDRSFETYSKAWKDAGIVPANEIYAPHAHLFLCSEFCSPETVLAKVDEWNRWYEEDNDSKIGSNVDSLFSINLQLNVVGRAEGWSIDELNDFLAVTLGPRFAAAGDGPPKLALGQLTAPEQTLDQDDPLALVPEFSDPSLLVDPRREELVLKFLRDILRDFVLKSKA</sequence>
<dbReference type="KEGG" id="mff:MFFC18_36720"/>